<evidence type="ECO:0000313" key="2">
    <source>
        <dbReference type="EMBL" id="BAJ64145.1"/>
    </source>
</evidence>
<dbReference type="Gene3D" id="3.40.1350.10">
    <property type="match status" value="1"/>
</dbReference>
<protein>
    <recommendedName>
        <fullName evidence="1">DUF4268 domain-containing protein</fullName>
    </recommendedName>
</protein>
<dbReference type="InParanoid" id="E8MXR4"/>
<reference evidence="2 3" key="1">
    <citation type="submission" date="2010-12" db="EMBL/GenBank/DDBJ databases">
        <title>Whole genome sequence of Anaerolinea thermophila UNI-1.</title>
        <authorList>
            <person name="Narita-Yamada S."/>
            <person name="Kishi E."/>
            <person name="Watanabe Y."/>
            <person name="Takasaki K."/>
            <person name="Ankai A."/>
            <person name="Oguchi A."/>
            <person name="Fukui S."/>
            <person name="Takahashi M."/>
            <person name="Yashiro I."/>
            <person name="Hosoyama A."/>
            <person name="Sekiguchi Y."/>
            <person name="Hanada S."/>
            <person name="Fujita N."/>
        </authorList>
    </citation>
    <scope>NUCLEOTIDE SEQUENCE [LARGE SCALE GENOMIC DNA]</scope>
    <source>
        <strain evidence="3">DSM 14523 / JCM 11388 / NBRC 100420 / UNI-1</strain>
    </source>
</reference>
<dbReference type="AlphaFoldDB" id="E8MXR4"/>
<dbReference type="InterPro" id="IPR025364">
    <property type="entry name" value="DUF4268"/>
</dbReference>
<evidence type="ECO:0000313" key="3">
    <source>
        <dbReference type="Proteomes" id="UP000008922"/>
    </source>
</evidence>
<dbReference type="KEGG" id="atm:ANT_21190"/>
<accession>E8MXR4</accession>
<dbReference type="OrthoDB" id="570199at2"/>
<feature type="domain" description="DUF4268" evidence="1">
    <location>
        <begin position="170"/>
        <end position="306"/>
    </location>
</feature>
<keyword evidence="3" id="KW-1185">Reference proteome</keyword>
<dbReference type="eggNOG" id="COG1637">
    <property type="taxonomic scope" value="Bacteria"/>
</dbReference>
<sequence length="311" mass="35384">MNPIARLTRVPLRDVWHHEALNFTRWLAENLDLLSDPTGLRLSLVEAEAAAGDFAVDILTEDADGNLVVIENQLERTDHDHLGKLITYMSNHDAKTAIWITSQPRPEHEKAVHWLNETLPDDTSFYLLQVEAVRIDNSPPAPLFTVIAGPSAESRQIGEQRKELARRHILRMEFWDGLLKKARQKSTLFANISPGKDHWISTGAGKSGLTWAYVVLKDHARVELYIDTADSEKNKHYFDALLQHKEQIEASFGAPLEWQRLDEKRAARIAYLIRGHGGLPNQENWDALQDAMIDAMVRLENALKPHLSRLH</sequence>
<evidence type="ECO:0000259" key="1">
    <source>
        <dbReference type="Pfam" id="PF14088"/>
    </source>
</evidence>
<name>E8MXR4_ANATU</name>
<dbReference type="EMBL" id="AP012029">
    <property type="protein sequence ID" value="BAJ64145.1"/>
    <property type="molecule type" value="Genomic_DNA"/>
</dbReference>
<dbReference type="Pfam" id="PF14088">
    <property type="entry name" value="DUF4268"/>
    <property type="match status" value="1"/>
</dbReference>
<proteinExistence type="predicted"/>
<dbReference type="InterPro" id="IPR011856">
    <property type="entry name" value="tRNA_endonuc-like_dom_sf"/>
</dbReference>
<dbReference type="STRING" id="926569.ANT_21190"/>
<organism evidence="2 3">
    <name type="scientific">Anaerolinea thermophila (strain DSM 14523 / JCM 11388 / NBRC 100420 / UNI-1)</name>
    <dbReference type="NCBI Taxonomy" id="926569"/>
    <lineage>
        <taxon>Bacteria</taxon>
        <taxon>Bacillati</taxon>
        <taxon>Chloroflexota</taxon>
        <taxon>Anaerolineae</taxon>
        <taxon>Anaerolineales</taxon>
        <taxon>Anaerolineaceae</taxon>
        <taxon>Anaerolinea</taxon>
    </lineage>
</organism>
<dbReference type="RefSeq" id="WP_013560515.1">
    <property type="nucleotide sequence ID" value="NC_014960.1"/>
</dbReference>
<gene>
    <name evidence="2" type="ordered locus">ANT_21190</name>
</gene>
<dbReference type="HOGENOM" id="CLU_064448_0_0_0"/>
<dbReference type="GO" id="GO:0003676">
    <property type="term" value="F:nucleic acid binding"/>
    <property type="evidence" value="ECO:0007669"/>
    <property type="project" value="InterPro"/>
</dbReference>
<dbReference type="Proteomes" id="UP000008922">
    <property type="component" value="Chromosome"/>
</dbReference>